<feature type="transmembrane region" description="Helical" evidence="8">
    <location>
        <begin position="63"/>
        <end position="83"/>
    </location>
</feature>
<evidence type="ECO:0000256" key="2">
    <source>
        <dbReference type="ARBA" id="ARBA00005632"/>
    </source>
</evidence>
<comment type="caution">
    <text evidence="9">The sequence shown here is derived from an EMBL/GenBank/DDBJ whole genome shotgun (WGS) entry which is preliminary data.</text>
</comment>
<evidence type="ECO:0000313" key="10">
    <source>
        <dbReference type="Proteomes" id="UP000182149"/>
    </source>
</evidence>
<evidence type="ECO:0000256" key="1">
    <source>
        <dbReference type="ARBA" id="ARBA00004429"/>
    </source>
</evidence>
<evidence type="ECO:0000256" key="5">
    <source>
        <dbReference type="ARBA" id="ARBA00022692"/>
    </source>
</evidence>
<keyword evidence="7 8" id="KW-0472">Membrane</keyword>
<feature type="transmembrane region" description="Helical" evidence="8">
    <location>
        <begin position="95"/>
        <end position="112"/>
    </location>
</feature>
<evidence type="ECO:0000256" key="7">
    <source>
        <dbReference type="ARBA" id="ARBA00023136"/>
    </source>
</evidence>
<dbReference type="Pfam" id="PF06146">
    <property type="entry name" value="PsiE"/>
    <property type="match status" value="1"/>
</dbReference>
<keyword evidence="4" id="KW-1003">Cell membrane</keyword>
<accession>A0A1L8QUQ9</accession>
<dbReference type="AlphaFoldDB" id="A0A1L8QUQ9"/>
<evidence type="ECO:0000256" key="4">
    <source>
        <dbReference type="ARBA" id="ARBA00022475"/>
    </source>
</evidence>
<evidence type="ECO:0000256" key="8">
    <source>
        <dbReference type="SAM" id="Phobius"/>
    </source>
</evidence>
<comment type="subcellular location">
    <subcellularLocation>
        <location evidence="1">Cell inner membrane</location>
        <topology evidence="1">Multi-pass membrane protein</topology>
    </subcellularLocation>
</comment>
<comment type="similarity">
    <text evidence="2">Belongs to the PsiE family.</text>
</comment>
<evidence type="ECO:0000256" key="3">
    <source>
        <dbReference type="ARBA" id="ARBA00021903"/>
    </source>
</evidence>
<dbReference type="GO" id="GO:0005886">
    <property type="term" value="C:plasma membrane"/>
    <property type="evidence" value="ECO:0007669"/>
    <property type="project" value="UniProtKB-SubCell"/>
</dbReference>
<name>A0A1L8QUQ9_9ENTE</name>
<evidence type="ECO:0000256" key="6">
    <source>
        <dbReference type="ARBA" id="ARBA00022989"/>
    </source>
</evidence>
<feature type="transmembrane region" description="Helical" evidence="8">
    <location>
        <begin position="118"/>
        <end position="137"/>
    </location>
</feature>
<keyword evidence="10" id="KW-1185">Reference proteome</keyword>
<proteinExistence type="inferred from homology"/>
<dbReference type="InterPro" id="IPR020948">
    <property type="entry name" value="P_starv_induced_PsiE-like"/>
</dbReference>
<dbReference type="EMBL" id="JXKD01000004">
    <property type="protein sequence ID" value="OJG11226.1"/>
    <property type="molecule type" value="Genomic_DNA"/>
</dbReference>
<dbReference type="GO" id="GO:0016036">
    <property type="term" value="P:cellular response to phosphate starvation"/>
    <property type="evidence" value="ECO:0007669"/>
    <property type="project" value="InterPro"/>
</dbReference>
<gene>
    <name evidence="9" type="ORF">RU93_GL001713</name>
</gene>
<reference evidence="9 10" key="1">
    <citation type="submission" date="2014-12" db="EMBL/GenBank/DDBJ databases">
        <title>Draft genome sequences of 29 type strains of Enterococci.</title>
        <authorList>
            <person name="Zhong Z."/>
            <person name="Sun Z."/>
            <person name="Liu W."/>
            <person name="Zhang W."/>
            <person name="Zhang H."/>
        </authorList>
    </citation>
    <scope>NUCLEOTIDE SEQUENCE [LARGE SCALE GENOMIC DNA]</scope>
    <source>
        <strain evidence="9 10">DSM 17690</strain>
    </source>
</reference>
<sequence>MTPEVKKRRNGEQMPVFQKFEKIIGQAVDILIGILIIVVLIAMGESIYMMIQHVIPLTEIGEMSYLIEEIATMFILLEIILMLLKYIKDDHHIPIRYLVLISMTAILRELLLEHGGGIDTLYLSLAILVLVVVLICFEKMTSFTSIEDEGDEKII</sequence>
<protein>
    <recommendedName>
        <fullName evidence="3">Protein PsiE</fullName>
    </recommendedName>
</protein>
<keyword evidence="6 8" id="KW-1133">Transmembrane helix</keyword>
<dbReference type="Proteomes" id="UP000182149">
    <property type="component" value="Unassembled WGS sequence"/>
</dbReference>
<dbReference type="InterPro" id="IPR009315">
    <property type="entry name" value="P_starv_induced_PsiE"/>
</dbReference>
<dbReference type="STRING" id="328396.RU93_GL001713"/>
<dbReference type="PANTHER" id="PTHR37819:SF1">
    <property type="entry name" value="PROTEIN PSIE"/>
    <property type="match status" value="1"/>
</dbReference>
<evidence type="ECO:0000313" key="9">
    <source>
        <dbReference type="EMBL" id="OJG11226.1"/>
    </source>
</evidence>
<organism evidence="9 10">
    <name type="scientific">Enterococcus aquimarinus</name>
    <dbReference type="NCBI Taxonomy" id="328396"/>
    <lineage>
        <taxon>Bacteria</taxon>
        <taxon>Bacillati</taxon>
        <taxon>Bacillota</taxon>
        <taxon>Bacilli</taxon>
        <taxon>Lactobacillales</taxon>
        <taxon>Enterococcaceae</taxon>
        <taxon>Enterococcus</taxon>
    </lineage>
</organism>
<dbReference type="PANTHER" id="PTHR37819">
    <property type="entry name" value="PROTEIN PSIE"/>
    <property type="match status" value="1"/>
</dbReference>
<keyword evidence="5 8" id="KW-0812">Transmembrane</keyword>
<feature type="transmembrane region" description="Helical" evidence="8">
    <location>
        <begin position="27"/>
        <end position="51"/>
    </location>
</feature>